<accession>A0ABT2NXG1</accession>
<proteinExistence type="predicted"/>
<evidence type="ECO:0000256" key="1">
    <source>
        <dbReference type="SAM" id="Phobius"/>
    </source>
</evidence>
<feature type="transmembrane region" description="Helical" evidence="1">
    <location>
        <begin position="37"/>
        <end position="58"/>
    </location>
</feature>
<gene>
    <name evidence="2" type="ORF">D0501_08250</name>
</gene>
<dbReference type="RefSeq" id="WP_261657580.1">
    <property type="nucleotide sequence ID" value="NZ_QVOV01000010.1"/>
</dbReference>
<keyword evidence="1" id="KW-0472">Membrane</keyword>
<sequence length="66" mass="7329">MKRIIGLIVLIVSGLLVTLETVLLFQAQQTGPLDANLLVTGVYFLTIVMFVVSLYHTLSLRKGLRK</sequence>
<organism evidence="2 3">
    <name type="scientific">Leuconostoc holzapfelii</name>
    <dbReference type="NCBI Taxonomy" id="434464"/>
    <lineage>
        <taxon>Bacteria</taxon>
        <taxon>Bacillati</taxon>
        <taxon>Bacillota</taxon>
        <taxon>Bacilli</taxon>
        <taxon>Lactobacillales</taxon>
        <taxon>Lactobacillaceae</taxon>
        <taxon>Leuconostoc</taxon>
    </lineage>
</organism>
<keyword evidence="1" id="KW-0812">Transmembrane</keyword>
<evidence type="ECO:0000313" key="3">
    <source>
        <dbReference type="Proteomes" id="UP001525857"/>
    </source>
</evidence>
<reference evidence="2 3" key="1">
    <citation type="submission" date="2018-08" db="EMBL/GenBank/DDBJ databases">
        <title>Draft genome sequences of Leuconostoc spp. and Weissella spp. with biocontrol potential.</title>
        <authorList>
            <person name="Lo R."/>
            <person name="Ho V.T.T."/>
            <person name="Turner M.S."/>
        </authorList>
    </citation>
    <scope>NUCLEOTIDE SEQUENCE [LARGE SCALE GENOMIC DNA]</scope>
    <source>
        <strain evidence="2 3">733</strain>
    </source>
</reference>
<keyword evidence="1" id="KW-1133">Transmembrane helix</keyword>
<name>A0ABT2NXG1_9LACO</name>
<protein>
    <submittedName>
        <fullName evidence="2">Uncharacterized protein</fullName>
    </submittedName>
</protein>
<evidence type="ECO:0000313" key="2">
    <source>
        <dbReference type="EMBL" id="MCT8390058.1"/>
    </source>
</evidence>
<keyword evidence="3" id="KW-1185">Reference proteome</keyword>
<comment type="caution">
    <text evidence="2">The sequence shown here is derived from an EMBL/GenBank/DDBJ whole genome shotgun (WGS) entry which is preliminary data.</text>
</comment>
<dbReference type="EMBL" id="QVOV01000010">
    <property type="protein sequence ID" value="MCT8390058.1"/>
    <property type="molecule type" value="Genomic_DNA"/>
</dbReference>
<dbReference type="Proteomes" id="UP001525857">
    <property type="component" value="Unassembled WGS sequence"/>
</dbReference>